<dbReference type="Proteomes" id="UP000070376">
    <property type="component" value="Unassembled WGS sequence"/>
</dbReference>
<protein>
    <submittedName>
        <fullName evidence="1">Uncharacterized protein</fullName>
    </submittedName>
</protein>
<dbReference type="AlphaFoldDB" id="A0A133K9C6"/>
<evidence type="ECO:0000313" key="1">
    <source>
        <dbReference type="EMBL" id="KWZ76178.1"/>
    </source>
</evidence>
<dbReference type="Pfam" id="PF09911">
    <property type="entry name" value="DUF2140"/>
    <property type="match status" value="1"/>
</dbReference>
<organism evidence="1 2">
    <name type="scientific">Heyndrickxia coagulans</name>
    <name type="common">Weizmannia coagulans</name>
    <dbReference type="NCBI Taxonomy" id="1398"/>
    <lineage>
        <taxon>Bacteria</taxon>
        <taxon>Bacillati</taxon>
        <taxon>Bacillota</taxon>
        <taxon>Bacilli</taxon>
        <taxon>Bacillales</taxon>
        <taxon>Bacillaceae</taxon>
        <taxon>Heyndrickxia</taxon>
    </lineage>
</organism>
<dbReference type="RefSeq" id="WP_026683690.1">
    <property type="nucleotide sequence ID" value="NZ_CP058594.1"/>
</dbReference>
<gene>
    <name evidence="1" type="ORF">HMPREF3213_03931</name>
</gene>
<reference evidence="2" key="1">
    <citation type="submission" date="2016-01" db="EMBL/GenBank/DDBJ databases">
        <authorList>
            <person name="Mitreva M."/>
            <person name="Pepin K.H."/>
            <person name="Mihindukulasuriya K.A."/>
            <person name="Fulton R."/>
            <person name="Fronick C."/>
            <person name="O'Laughlin M."/>
            <person name="Miner T."/>
            <person name="Herter B."/>
            <person name="Rosa B.A."/>
            <person name="Cordes M."/>
            <person name="Tomlinson C."/>
            <person name="Wollam A."/>
            <person name="Palsikar V.B."/>
            <person name="Mardis E.R."/>
            <person name="Wilson R.K."/>
        </authorList>
    </citation>
    <scope>NUCLEOTIDE SEQUENCE [LARGE SCALE GENOMIC DNA]</scope>
    <source>
        <strain evidence="2">GED7749B</strain>
    </source>
</reference>
<evidence type="ECO:0000313" key="2">
    <source>
        <dbReference type="Proteomes" id="UP000070376"/>
    </source>
</evidence>
<proteinExistence type="predicted"/>
<sequence length="185" mass="21151">MKRNPWKIAFFALASVVVAFVLVLSFFLFVPDGRVPKPEKTGKTIDLRVETNKADLTALINRYLREEKIKGKVLLNDEVVYYGTVGVFSEKMQYKMTFKPKALKNGDLVLKQKSVSLGSVHLPVSYILKFVKTTYHLPKWVIIQPGEKLVYVQLQNMKLENGAKVKVNEFDLQHDDISFTLGFPK</sequence>
<name>A0A133K9C6_HEYCO</name>
<dbReference type="EMBL" id="LRPN01000211">
    <property type="protein sequence ID" value="KWZ76178.1"/>
    <property type="molecule type" value="Genomic_DNA"/>
</dbReference>
<comment type="caution">
    <text evidence="1">The sequence shown here is derived from an EMBL/GenBank/DDBJ whole genome shotgun (WGS) entry which is preliminary data.</text>
</comment>
<accession>A0A133K9C6</accession>
<dbReference type="InterPro" id="IPR018672">
    <property type="entry name" value="DUF2140"/>
</dbReference>
<dbReference type="PATRIC" id="fig|1398.22.peg.3935"/>